<reference evidence="1 2" key="1">
    <citation type="submission" date="2018-10" db="EMBL/GenBank/DDBJ databases">
        <title>Lactobacillus sp. R7 and Lactobacillus sp. R19 isolated from fermented mustard green product of Taiwan.</title>
        <authorList>
            <person name="Lin S.-T."/>
        </authorList>
    </citation>
    <scope>NUCLEOTIDE SEQUENCE [LARGE SCALE GENOMIC DNA]</scope>
    <source>
        <strain evidence="1 2">BCRC 81127</strain>
    </source>
</reference>
<name>A0A4Z0JI07_9LACO</name>
<evidence type="ECO:0000313" key="1">
    <source>
        <dbReference type="EMBL" id="TGD21969.1"/>
    </source>
</evidence>
<keyword evidence="2" id="KW-1185">Reference proteome</keyword>
<dbReference type="InterPro" id="IPR019070">
    <property type="entry name" value="Restrct_endonuc_II_SinI"/>
</dbReference>
<keyword evidence="1" id="KW-0255">Endonuclease</keyword>
<comment type="caution">
    <text evidence="1">The sequence shown here is derived from an EMBL/GenBank/DDBJ whole genome shotgun (WGS) entry which is preliminary data.</text>
</comment>
<proteinExistence type="predicted"/>
<keyword evidence="1" id="KW-0540">Nuclease</keyword>
<dbReference type="EMBL" id="RKLY01000029">
    <property type="protein sequence ID" value="TGD21969.1"/>
    <property type="molecule type" value="Genomic_DNA"/>
</dbReference>
<keyword evidence="1" id="KW-0378">Hydrolase</keyword>
<gene>
    <name evidence="1" type="ORF">EGT49_10030</name>
</gene>
<accession>A0A4Z0JI07</accession>
<dbReference type="GO" id="GO:0009036">
    <property type="term" value="F:type II site-specific deoxyribonuclease activity"/>
    <property type="evidence" value="ECO:0007669"/>
    <property type="project" value="InterPro"/>
</dbReference>
<dbReference type="OrthoDB" id="5337216at2"/>
<dbReference type="AlphaFoldDB" id="A0A4Z0JI07"/>
<dbReference type="Pfam" id="PF09570">
    <property type="entry name" value="RE_SinI"/>
    <property type="match status" value="1"/>
</dbReference>
<organism evidence="1 2">
    <name type="scientific">Companilactobacillus suantsaicola</name>
    <dbReference type="NCBI Taxonomy" id="2487723"/>
    <lineage>
        <taxon>Bacteria</taxon>
        <taxon>Bacillati</taxon>
        <taxon>Bacillota</taxon>
        <taxon>Bacilli</taxon>
        <taxon>Lactobacillales</taxon>
        <taxon>Lactobacillaceae</taxon>
        <taxon>Companilactobacillus</taxon>
    </lineage>
</organism>
<dbReference type="Proteomes" id="UP000298021">
    <property type="component" value="Unassembled WGS sequence"/>
</dbReference>
<protein>
    <submittedName>
        <fullName evidence="1">SinI family restriction endonuclease</fullName>
    </submittedName>
</protein>
<dbReference type="GO" id="GO:0003677">
    <property type="term" value="F:DNA binding"/>
    <property type="evidence" value="ECO:0007669"/>
    <property type="project" value="InterPro"/>
</dbReference>
<evidence type="ECO:0000313" key="2">
    <source>
        <dbReference type="Proteomes" id="UP000298021"/>
    </source>
</evidence>
<sequence>MSKASDKDKKNFLLGHFLYMSAENSNGGILEEYLASILEPRNWIWCSGESYTAVDFCYIKDKDNVKLLQIKNKYNTENSSSSKIRTGTKIIKWYRLGKPKASNKFEPIPNWDELIELINANDELRQLLNEKSYQNFIERNSILTLKNK</sequence>
<dbReference type="GO" id="GO:0009307">
    <property type="term" value="P:DNA restriction-modification system"/>
    <property type="evidence" value="ECO:0007669"/>
    <property type="project" value="InterPro"/>
</dbReference>